<protein>
    <submittedName>
        <fullName evidence="1">Uncharacterized protein</fullName>
    </submittedName>
</protein>
<organism evidence="1">
    <name type="scientific">viral metagenome</name>
    <dbReference type="NCBI Taxonomy" id="1070528"/>
    <lineage>
        <taxon>unclassified sequences</taxon>
        <taxon>metagenomes</taxon>
        <taxon>organismal metagenomes</taxon>
    </lineage>
</organism>
<sequence>MLSQTETSLITKLREIQNYLSGQIEKLENIGKIQTEGRRLQDAIRTCQDSQIDGLDYLRNKELITRAIYEIDNLMSFGFRKFQINPELRLKTSAKFKAIEDLIIEDRTPLYFIHYKTAQTNAEDSSVMIMKMFKGIWGFHVPENFKGRIIDVSEAPERF</sequence>
<name>A0A6M3J9T6_9ZZZZ</name>
<dbReference type="EMBL" id="MT141557">
    <property type="protein sequence ID" value="QJA66596.1"/>
    <property type="molecule type" value="Genomic_DNA"/>
</dbReference>
<accession>A0A6M3J9T6</accession>
<evidence type="ECO:0000313" key="1">
    <source>
        <dbReference type="EMBL" id="QJA66596.1"/>
    </source>
</evidence>
<proteinExistence type="predicted"/>
<gene>
    <name evidence="1" type="ORF">MM415B00342_0058</name>
</gene>
<reference evidence="1" key="1">
    <citation type="submission" date="2020-03" db="EMBL/GenBank/DDBJ databases">
        <title>The deep terrestrial virosphere.</title>
        <authorList>
            <person name="Holmfeldt K."/>
            <person name="Nilsson E."/>
            <person name="Simone D."/>
            <person name="Lopez-Fernandez M."/>
            <person name="Wu X."/>
            <person name="de Brujin I."/>
            <person name="Lundin D."/>
            <person name="Andersson A."/>
            <person name="Bertilsson S."/>
            <person name="Dopson M."/>
        </authorList>
    </citation>
    <scope>NUCLEOTIDE SEQUENCE</scope>
    <source>
        <strain evidence="1">MM415B00342</strain>
    </source>
</reference>
<dbReference type="AlphaFoldDB" id="A0A6M3J9T6"/>